<reference evidence="1 2" key="1">
    <citation type="journal article" date="2019" name="Nat. Ecol. Evol.">
        <title>Megaphylogeny resolves global patterns of mushroom evolution.</title>
        <authorList>
            <person name="Varga T."/>
            <person name="Krizsan K."/>
            <person name="Foldi C."/>
            <person name="Dima B."/>
            <person name="Sanchez-Garcia M."/>
            <person name="Sanchez-Ramirez S."/>
            <person name="Szollosi G.J."/>
            <person name="Szarkandi J.G."/>
            <person name="Papp V."/>
            <person name="Albert L."/>
            <person name="Andreopoulos W."/>
            <person name="Angelini C."/>
            <person name="Antonin V."/>
            <person name="Barry K.W."/>
            <person name="Bougher N.L."/>
            <person name="Buchanan P."/>
            <person name="Buyck B."/>
            <person name="Bense V."/>
            <person name="Catcheside P."/>
            <person name="Chovatia M."/>
            <person name="Cooper J."/>
            <person name="Damon W."/>
            <person name="Desjardin D."/>
            <person name="Finy P."/>
            <person name="Geml J."/>
            <person name="Haridas S."/>
            <person name="Hughes K."/>
            <person name="Justo A."/>
            <person name="Karasinski D."/>
            <person name="Kautmanova I."/>
            <person name="Kiss B."/>
            <person name="Kocsube S."/>
            <person name="Kotiranta H."/>
            <person name="LaButti K.M."/>
            <person name="Lechner B.E."/>
            <person name="Liimatainen K."/>
            <person name="Lipzen A."/>
            <person name="Lukacs Z."/>
            <person name="Mihaltcheva S."/>
            <person name="Morgado L.N."/>
            <person name="Niskanen T."/>
            <person name="Noordeloos M.E."/>
            <person name="Ohm R.A."/>
            <person name="Ortiz-Santana B."/>
            <person name="Ovrebo C."/>
            <person name="Racz N."/>
            <person name="Riley R."/>
            <person name="Savchenko A."/>
            <person name="Shiryaev A."/>
            <person name="Soop K."/>
            <person name="Spirin V."/>
            <person name="Szebenyi C."/>
            <person name="Tomsovsky M."/>
            <person name="Tulloss R.E."/>
            <person name="Uehling J."/>
            <person name="Grigoriev I.V."/>
            <person name="Vagvolgyi C."/>
            <person name="Papp T."/>
            <person name="Martin F.M."/>
            <person name="Miettinen O."/>
            <person name="Hibbett D.S."/>
            <person name="Nagy L.G."/>
        </authorList>
    </citation>
    <scope>NUCLEOTIDE SEQUENCE [LARGE SCALE GENOMIC DNA]</scope>
    <source>
        <strain evidence="1 2">NL-1719</strain>
    </source>
</reference>
<gene>
    <name evidence="1" type="ORF">BDN72DRAFT_894634</name>
</gene>
<dbReference type="EMBL" id="ML208283">
    <property type="protein sequence ID" value="TFK72655.1"/>
    <property type="molecule type" value="Genomic_DNA"/>
</dbReference>
<name>A0ACD3B3H5_9AGAR</name>
<organism evidence="1 2">
    <name type="scientific">Pluteus cervinus</name>
    <dbReference type="NCBI Taxonomy" id="181527"/>
    <lineage>
        <taxon>Eukaryota</taxon>
        <taxon>Fungi</taxon>
        <taxon>Dikarya</taxon>
        <taxon>Basidiomycota</taxon>
        <taxon>Agaricomycotina</taxon>
        <taxon>Agaricomycetes</taxon>
        <taxon>Agaricomycetidae</taxon>
        <taxon>Agaricales</taxon>
        <taxon>Pluteineae</taxon>
        <taxon>Pluteaceae</taxon>
        <taxon>Pluteus</taxon>
    </lineage>
</organism>
<keyword evidence="2" id="KW-1185">Reference proteome</keyword>
<protein>
    <submittedName>
        <fullName evidence="1">TPR-like protein</fullName>
    </submittedName>
</protein>
<evidence type="ECO:0000313" key="1">
    <source>
        <dbReference type="EMBL" id="TFK72655.1"/>
    </source>
</evidence>
<evidence type="ECO:0000313" key="2">
    <source>
        <dbReference type="Proteomes" id="UP000308600"/>
    </source>
</evidence>
<proteinExistence type="predicted"/>
<sequence length="1258" mass="140955">MAFATLLEILDVGAFDALAEDEEPEDDEEYEESSVDGEDVEGQDEEGNGDAVEDEEEEEEEAEQEIAGDFDRLVQGIRMRDASAVDTGVLAKDWDISIEEQEAEFRDDLRAASGIGKRRKRKARTSGPALSQQVRSLIGDGNQAYIDNNFREAIRIMQEVIRIEPRAVAAWTVLAQCYDDIGQRERALQLRIMAAHLRHDSDDWERLGRQSRELGFLQQALYCYRKVYALDPTNVDALWERASLAKQLRDFKTARNAYVAILRRFPHDLPVLNELHIILVELNELALCADLFQQAFDHYHKLFPTGRLETAPDLAQPQASTSESPTQPTHAIQVPFGAMELFILADLYTTLGHYEKAIHVIRSGIRWLQGRSSQRYWDLCADDREFDGEEVNRAGVSGGVVGAGAEGVSAAVAEGSAENGSMAPGANELDINARHRLAVARIKMGDVEEGKIHANIILSQDVFDYSPLFVETADAYYEKELYADARPIYELLGSDPLTSSMYILLQTAACLRMLDELKEAAEVYECIRQADSTNTEVKTKLAEVYELLNEPRKALDLIYEVIDARKKRQREPGGSNKTPVAGVTPLPPMTPPQTESGGISPTTFEFPQSTSSLFTESRSGGAGHGLSLPGGAGGVTLPGAPVPQASVGSAKGARMTHAQLIELEESKEKEVIRAYKRLLVLWPSMFGWEKWEEGEGPPNVREEDEMDVDVDNDDDVGEEELERRRREKGKEKETEETAKAFGGTRDDAEREWMIEAEKLVETFRETRKLFLSGKQYGFRGMFPRRKRMLQPQKEIEADEDRMATRLVLEMEYDTLSKKQSKQGIHLDNFRGVSFEDWLRVIIQYAFVLTQRGQFEMGDEVLRHILLSNAYQGREHQDTIRIALMTCAIHANHPMSIVEHSRKLINAHQFNNEPLRLMVASLSSGLRSTDAFITSTLQKHMFREMRMADAAVKNPEGLKWSAANRRWAPGTGTMPSSGNASGARQKQTGSGQGQVQSKGKGKPRGREKERDRNEGDGEMEEEDEDEDMDIEPDVASSSTRLESVSVAVPPGKEPTTKLPTKQNPVIVTLYGQLCIAAKSYQSAIFYFLHAYDYCPDDPLVCLCLAIASIGRAMQRQADNRHHLITQGLAFLSKYRTLRGTNAKGMLEVEYNFGRAFHQLGLYSYAVKHYQRVLELAEIQEPEGVRRVDQHQEYLIPSKAPPSRSYILPPAGSTEPVKLSPPLEDGKGCVKEAAYNLAFIYVMTGAVPLAKALYRRWLSI</sequence>
<dbReference type="Proteomes" id="UP000308600">
    <property type="component" value="Unassembled WGS sequence"/>
</dbReference>
<accession>A0ACD3B3H5</accession>